<feature type="compositionally biased region" description="Low complexity" evidence="6">
    <location>
        <begin position="56"/>
        <end position="72"/>
    </location>
</feature>
<dbReference type="InterPro" id="IPR036187">
    <property type="entry name" value="DNA_mismatch_repair_MutS_sf"/>
</dbReference>
<protein>
    <submittedName>
        <fullName evidence="8">MutShomolog 4-like protein</fullName>
    </submittedName>
</protein>
<dbReference type="Gene3D" id="3.40.50.300">
    <property type="entry name" value="P-loop containing nucleotide triphosphate hydrolases"/>
    <property type="match status" value="1"/>
</dbReference>
<keyword evidence="5" id="KW-0469">Meiosis</keyword>
<dbReference type="InterPro" id="IPR007696">
    <property type="entry name" value="DNA_mismatch_repair_MutS_core"/>
</dbReference>
<comment type="caution">
    <text evidence="8">The sequence shown here is derived from an EMBL/GenBank/DDBJ whole genome shotgun (WGS) entry which is preliminary data.</text>
</comment>
<sequence length="858" mass="96173">MSFASPAPPSPGSSTSSYFRSSAVPQSSVVTHSPESDGFGIDSPDSDPRRRIEYAPSVSTSRPSTSRTDSKTTATRLSIALAHTIICAISESRGVSPLVGLAFINVILGEVILSQIFDTQSYIKAVHRIQMVAPSHILFTAAACPPNVPGTLYLLLRHLLPEAQIESVDRSAWSASAGLDYLQNLAFQSDVEPIKIAIHGKYYSICSLAAAMTYIEHHFTMSFSPHSLRIKYQPSDDTMMIDIATIQSLEIMQNLKNPKSKESLLGLLNHTLTHMGFRMLRSNLLQPPTVYESFIEHRYQAVQELVSNEEIFRETRKALKSFDDVEKLSSSSVKNMPESEEEITQVLMVKSFLESVSELYRALLPAQSHLLVKCFELCDPKWTVPILNNIKIVIEPNVRYMKSALDLRNQRAFAVRSGIDAMLDVSRQTYKELTEEIHIHVDRLNGKEHKLAASLKFDNGRKYWLRVRMTDLDGGPLPESLINIVRKKDIIQCQTLDLVKLNRRITDISNEIARRSRVIIQDLIKELRKEAPHLFKVCESIALVDMLASFGQLASIRDYVCPEIGDTLAMNKGRHPVLDNTLSGDYVPNDYYATPEQYRFHIVTGCNMSGKSTYIRAVALLQIMAQVGSFVPAEFASFSIIHNIFARISTDDSIEESLSTFSLEMREMNFILKNVNGKSIAIIDELGRGTSTRDGLAIALAMSEALIDSHASVWFATHFVELARVLGERSGVINLHLKSDTTTDSNGMPRLTMRYRATDGTVDTSQHYGINLARAMGLPASFIQKAEEVAKDLRQKREANQRNSESRKVLARRKIVLTLYEALKQANNSDSEDALPRHLEQLQVEFIRRMEEVESGNM</sequence>
<dbReference type="Pfam" id="PF05190">
    <property type="entry name" value="MutS_IV"/>
    <property type="match status" value="1"/>
</dbReference>
<dbReference type="Pfam" id="PF05192">
    <property type="entry name" value="MutS_III"/>
    <property type="match status" value="1"/>
</dbReference>
<dbReference type="SUPFAM" id="SSF48334">
    <property type="entry name" value="DNA repair protein MutS, domain III"/>
    <property type="match status" value="1"/>
</dbReference>
<organism evidence="8 9">
    <name type="scientific">Cladobotryum mycophilum</name>
    <dbReference type="NCBI Taxonomy" id="491253"/>
    <lineage>
        <taxon>Eukaryota</taxon>
        <taxon>Fungi</taxon>
        <taxon>Dikarya</taxon>
        <taxon>Ascomycota</taxon>
        <taxon>Pezizomycotina</taxon>
        <taxon>Sordariomycetes</taxon>
        <taxon>Hypocreomycetidae</taxon>
        <taxon>Hypocreales</taxon>
        <taxon>Hypocreaceae</taxon>
        <taxon>Cladobotryum</taxon>
    </lineage>
</organism>
<evidence type="ECO:0000256" key="3">
    <source>
        <dbReference type="ARBA" id="ARBA00022840"/>
    </source>
</evidence>
<dbReference type="SMART" id="SM00533">
    <property type="entry name" value="MUTSd"/>
    <property type="match status" value="1"/>
</dbReference>
<keyword evidence="2" id="KW-0547">Nucleotide-binding</keyword>
<dbReference type="InterPro" id="IPR000432">
    <property type="entry name" value="DNA_mismatch_repair_MutS_C"/>
</dbReference>
<dbReference type="Proteomes" id="UP001338125">
    <property type="component" value="Unassembled WGS sequence"/>
</dbReference>
<dbReference type="InterPro" id="IPR027417">
    <property type="entry name" value="P-loop_NTPase"/>
</dbReference>
<dbReference type="PIRSF" id="PIRSF005813">
    <property type="entry name" value="MSH2"/>
    <property type="match status" value="1"/>
</dbReference>
<dbReference type="PANTHER" id="PTHR11361:SF21">
    <property type="entry name" value="MUTS PROTEIN HOMOLOG 4"/>
    <property type="match status" value="1"/>
</dbReference>
<evidence type="ECO:0000256" key="5">
    <source>
        <dbReference type="ARBA" id="ARBA00023254"/>
    </source>
</evidence>
<reference evidence="8 9" key="1">
    <citation type="submission" date="2024-01" db="EMBL/GenBank/DDBJ databases">
        <title>Complete genome of Cladobotryum mycophilum ATHUM6906.</title>
        <authorList>
            <person name="Christinaki A.C."/>
            <person name="Myridakis A.I."/>
            <person name="Kouvelis V.N."/>
        </authorList>
    </citation>
    <scope>NUCLEOTIDE SEQUENCE [LARGE SCALE GENOMIC DNA]</scope>
    <source>
        <strain evidence="8 9">ATHUM6906</strain>
    </source>
</reference>
<comment type="similarity">
    <text evidence="1">Belongs to the DNA mismatch repair MutS family.</text>
</comment>
<dbReference type="Gene3D" id="1.10.1420.10">
    <property type="match status" value="2"/>
</dbReference>
<accession>A0ABR0S8H1</accession>
<proteinExistence type="inferred from homology"/>
<evidence type="ECO:0000259" key="7">
    <source>
        <dbReference type="PROSITE" id="PS00486"/>
    </source>
</evidence>
<feature type="region of interest" description="Disordered" evidence="6">
    <location>
        <begin position="1"/>
        <end position="20"/>
    </location>
</feature>
<dbReference type="InterPro" id="IPR007860">
    <property type="entry name" value="DNA_mmatch_repair_MutS_con_dom"/>
</dbReference>
<dbReference type="SMART" id="SM00534">
    <property type="entry name" value="MUTSac"/>
    <property type="match status" value="1"/>
</dbReference>
<keyword evidence="9" id="KW-1185">Reference proteome</keyword>
<dbReference type="SUPFAM" id="SSF53150">
    <property type="entry name" value="DNA repair protein MutS, domain II"/>
    <property type="match status" value="1"/>
</dbReference>
<dbReference type="SUPFAM" id="SSF52540">
    <property type="entry name" value="P-loop containing nucleoside triphosphate hydrolases"/>
    <property type="match status" value="1"/>
</dbReference>
<evidence type="ECO:0000256" key="4">
    <source>
        <dbReference type="ARBA" id="ARBA00023125"/>
    </source>
</evidence>
<dbReference type="PANTHER" id="PTHR11361">
    <property type="entry name" value="DNA MISMATCH REPAIR PROTEIN MUTS FAMILY MEMBER"/>
    <property type="match status" value="1"/>
</dbReference>
<dbReference type="InterPro" id="IPR011184">
    <property type="entry name" value="DNA_mismatch_repair_Msh2"/>
</dbReference>
<feature type="region of interest" description="Disordered" evidence="6">
    <location>
        <begin position="25"/>
        <end position="72"/>
    </location>
</feature>
<evidence type="ECO:0000256" key="1">
    <source>
        <dbReference type="ARBA" id="ARBA00006271"/>
    </source>
</evidence>
<dbReference type="PROSITE" id="PS00486">
    <property type="entry name" value="DNA_MISMATCH_REPAIR_2"/>
    <property type="match status" value="1"/>
</dbReference>
<feature type="compositionally biased region" description="Pro residues" evidence="6">
    <location>
        <begin position="1"/>
        <end position="11"/>
    </location>
</feature>
<dbReference type="InterPro" id="IPR045076">
    <property type="entry name" value="MutS"/>
</dbReference>
<name>A0ABR0S8H1_9HYPO</name>
<dbReference type="Pfam" id="PF05188">
    <property type="entry name" value="MutS_II"/>
    <property type="match status" value="1"/>
</dbReference>
<keyword evidence="4" id="KW-0238">DNA-binding</keyword>
<evidence type="ECO:0000256" key="2">
    <source>
        <dbReference type="ARBA" id="ARBA00022741"/>
    </source>
</evidence>
<evidence type="ECO:0000256" key="6">
    <source>
        <dbReference type="SAM" id="MobiDB-lite"/>
    </source>
</evidence>
<gene>
    <name evidence="8" type="ORF">PT974_09950</name>
</gene>
<evidence type="ECO:0000313" key="8">
    <source>
        <dbReference type="EMBL" id="KAK5988467.1"/>
    </source>
</evidence>
<dbReference type="EMBL" id="JAVFKD010000015">
    <property type="protein sequence ID" value="KAK5988467.1"/>
    <property type="molecule type" value="Genomic_DNA"/>
</dbReference>
<evidence type="ECO:0000313" key="9">
    <source>
        <dbReference type="Proteomes" id="UP001338125"/>
    </source>
</evidence>
<dbReference type="InterPro" id="IPR007861">
    <property type="entry name" value="DNA_mismatch_repair_MutS_clamp"/>
</dbReference>
<keyword evidence="3" id="KW-0067">ATP-binding</keyword>
<dbReference type="Pfam" id="PF00488">
    <property type="entry name" value="MutS_V"/>
    <property type="match status" value="1"/>
</dbReference>
<dbReference type="InterPro" id="IPR036678">
    <property type="entry name" value="MutS_con_dom_sf"/>
</dbReference>
<feature type="domain" description="DNA mismatch repair proteins mutS family" evidence="7">
    <location>
        <begin position="679"/>
        <end position="695"/>
    </location>
</feature>